<dbReference type="EMBL" id="ML977504">
    <property type="protein sequence ID" value="KAF2130291.1"/>
    <property type="molecule type" value="Genomic_DNA"/>
</dbReference>
<feature type="region of interest" description="Disordered" evidence="1">
    <location>
        <begin position="45"/>
        <end position="67"/>
    </location>
</feature>
<name>A0A6A6AIN6_9PLEO</name>
<keyword evidence="3" id="KW-1185">Reference proteome</keyword>
<dbReference type="Proteomes" id="UP000799771">
    <property type="component" value="Unassembled WGS sequence"/>
</dbReference>
<evidence type="ECO:0000313" key="3">
    <source>
        <dbReference type="Proteomes" id="UP000799771"/>
    </source>
</evidence>
<organism evidence="2 3">
    <name type="scientific">Dothidotthia symphoricarpi CBS 119687</name>
    <dbReference type="NCBI Taxonomy" id="1392245"/>
    <lineage>
        <taxon>Eukaryota</taxon>
        <taxon>Fungi</taxon>
        <taxon>Dikarya</taxon>
        <taxon>Ascomycota</taxon>
        <taxon>Pezizomycotina</taxon>
        <taxon>Dothideomycetes</taxon>
        <taxon>Pleosporomycetidae</taxon>
        <taxon>Pleosporales</taxon>
        <taxon>Dothidotthiaceae</taxon>
        <taxon>Dothidotthia</taxon>
    </lineage>
</organism>
<dbReference type="GeneID" id="54403022"/>
<proteinExistence type="predicted"/>
<dbReference type="RefSeq" id="XP_033524678.1">
    <property type="nucleotide sequence ID" value="XM_033662590.1"/>
</dbReference>
<sequence length="124" mass="14233">MQPSQSFAIDAFLLANSCRTRHRDTPPPHSTNHTLCIANNTPRKRLWKGGKTTRDKGSRSEKRRGMGCLPRCTGKVYKTTVDGSKLKHETFYSRDPTMYSDERHQRKFVSRIHEPPPTTPHTGR</sequence>
<evidence type="ECO:0000313" key="2">
    <source>
        <dbReference type="EMBL" id="KAF2130291.1"/>
    </source>
</evidence>
<accession>A0A6A6AIN6</accession>
<gene>
    <name evidence="2" type="ORF">P153DRAFT_215355</name>
</gene>
<protein>
    <submittedName>
        <fullName evidence="2">Uncharacterized protein</fullName>
    </submittedName>
</protein>
<feature type="region of interest" description="Disordered" evidence="1">
    <location>
        <begin position="94"/>
        <end position="124"/>
    </location>
</feature>
<feature type="compositionally biased region" description="Pro residues" evidence="1">
    <location>
        <begin position="115"/>
        <end position="124"/>
    </location>
</feature>
<reference evidence="2" key="1">
    <citation type="journal article" date="2020" name="Stud. Mycol.">
        <title>101 Dothideomycetes genomes: a test case for predicting lifestyles and emergence of pathogens.</title>
        <authorList>
            <person name="Haridas S."/>
            <person name="Albert R."/>
            <person name="Binder M."/>
            <person name="Bloem J."/>
            <person name="Labutti K."/>
            <person name="Salamov A."/>
            <person name="Andreopoulos B."/>
            <person name="Baker S."/>
            <person name="Barry K."/>
            <person name="Bills G."/>
            <person name="Bluhm B."/>
            <person name="Cannon C."/>
            <person name="Castanera R."/>
            <person name="Culley D."/>
            <person name="Daum C."/>
            <person name="Ezra D."/>
            <person name="Gonzalez J."/>
            <person name="Henrissat B."/>
            <person name="Kuo A."/>
            <person name="Liang C."/>
            <person name="Lipzen A."/>
            <person name="Lutzoni F."/>
            <person name="Magnuson J."/>
            <person name="Mondo S."/>
            <person name="Nolan M."/>
            <person name="Ohm R."/>
            <person name="Pangilinan J."/>
            <person name="Park H.-J."/>
            <person name="Ramirez L."/>
            <person name="Alfaro M."/>
            <person name="Sun H."/>
            <person name="Tritt A."/>
            <person name="Yoshinaga Y."/>
            <person name="Zwiers L.-H."/>
            <person name="Turgeon B."/>
            <person name="Goodwin S."/>
            <person name="Spatafora J."/>
            <person name="Crous P."/>
            <person name="Grigoriev I."/>
        </authorList>
    </citation>
    <scope>NUCLEOTIDE SEQUENCE</scope>
    <source>
        <strain evidence="2">CBS 119687</strain>
    </source>
</reference>
<dbReference type="AlphaFoldDB" id="A0A6A6AIN6"/>
<evidence type="ECO:0000256" key="1">
    <source>
        <dbReference type="SAM" id="MobiDB-lite"/>
    </source>
</evidence>
<feature type="compositionally biased region" description="Basic and acidic residues" evidence="1">
    <location>
        <begin position="52"/>
        <end position="64"/>
    </location>
</feature>